<sequence length="240" mass="25103">MRRAMERFHGHGQAMAEALLALGVLGLLLVFGASVGRLQDIALQTAYAARHVAFAVALDAPEHERQEAAARFFSGPLHAWRNHDGSPLLAGPEPVRLVVFRQADGLPAGAEVGGTDVHASMLRTELLPGYQGLRAGRIDVAPRLSTAAAAASWPAMDLVLSSRYAILAGAGEADSDADVQARLGAAPRAWRDAAEATGRAGRGVSALGRVDAGWGRPAPQFDWLSAWAGLVPADRLGAGR</sequence>
<evidence type="ECO:0000313" key="1">
    <source>
        <dbReference type="EMBL" id="VCU71575.1"/>
    </source>
</evidence>
<gene>
    <name evidence="1" type="ORF">PIGHUM_03660</name>
</gene>
<evidence type="ECO:0008006" key="3">
    <source>
        <dbReference type="Google" id="ProtNLM"/>
    </source>
</evidence>
<evidence type="ECO:0000313" key="2">
    <source>
        <dbReference type="Proteomes" id="UP000277294"/>
    </source>
</evidence>
<dbReference type="EMBL" id="UWPJ01000027">
    <property type="protein sequence ID" value="VCU71575.1"/>
    <property type="molecule type" value="Genomic_DNA"/>
</dbReference>
<keyword evidence="2" id="KW-1185">Reference proteome</keyword>
<organism evidence="1 2">
    <name type="scientific">Pigmentiphaga humi</name>
    <dbReference type="NCBI Taxonomy" id="2478468"/>
    <lineage>
        <taxon>Bacteria</taxon>
        <taxon>Pseudomonadati</taxon>
        <taxon>Pseudomonadota</taxon>
        <taxon>Betaproteobacteria</taxon>
        <taxon>Burkholderiales</taxon>
        <taxon>Alcaligenaceae</taxon>
        <taxon>Pigmentiphaga</taxon>
    </lineage>
</organism>
<protein>
    <recommendedName>
        <fullName evidence="3">TadE-like protein</fullName>
    </recommendedName>
</protein>
<name>A0A3P4B8U4_9BURK</name>
<proteinExistence type="predicted"/>
<reference evidence="1 2" key="1">
    <citation type="submission" date="2018-10" db="EMBL/GenBank/DDBJ databases">
        <authorList>
            <person name="Criscuolo A."/>
        </authorList>
    </citation>
    <scope>NUCLEOTIDE SEQUENCE [LARGE SCALE GENOMIC DNA]</scope>
    <source>
        <strain evidence="1">DnA1</strain>
    </source>
</reference>
<dbReference type="Proteomes" id="UP000277294">
    <property type="component" value="Unassembled WGS sequence"/>
</dbReference>
<dbReference type="AlphaFoldDB" id="A0A3P4B8U4"/>
<accession>A0A3P4B8U4</accession>